<organism evidence="8 9">
    <name type="scientific">Tritrichomonas foetus</name>
    <dbReference type="NCBI Taxonomy" id="1144522"/>
    <lineage>
        <taxon>Eukaryota</taxon>
        <taxon>Metamonada</taxon>
        <taxon>Parabasalia</taxon>
        <taxon>Tritrichomonadida</taxon>
        <taxon>Tritrichomonadidae</taxon>
        <taxon>Tritrichomonas</taxon>
    </lineage>
</organism>
<keyword evidence="4" id="KW-0833">Ubl conjugation pathway</keyword>
<dbReference type="SUPFAM" id="SSF54001">
    <property type="entry name" value="Cysteine proteinases"/>
    <property type="match status" value="1"/>
</dbReference>
<evidence type="ECO:0000256" key="2">
    <source>
        <dbReference type="ARBA" id="ARBA00012759"/>
    </source>
</evidence>
<dbReference type="VEuPathDB" id="TrichDB:TRFO_05485"/>
<dbReference type="PANTHER" id="PTHR24006">
    <property type="entry name" value="UBIQUITIN CARBOXYL-TERMINAL HYDROLASE"/>
    <property type="match status" value="1"/>
</dbReference>
<dbReference type="GO" id="GO:0016579">
    <property type="term" value="P:protein deubiquitination"/>
    <property type="evidence" value="ECO:0007669"/>
    <property type="project" value="InterPro"/>
</dbReference>
<comment type="caution">
    <text evidence="8">The sequence shown here is derived from an EMBL/GenBank/DDBJ whole genome shotgun (WGS) entry which is preliminary data.</text>
</comment>
<evidence type="ECO:0000313" key="8">
    <source>
        <dbReference type="EMBL" id="OHT06787.1"/>
    </source>
</evidence>
<comment type="catalytic activity">
    <reaction evidence="1">
        <text>Thiol-dependent hydrolysis of ester, thioester, amide, peptide and isopeptide bonds formed by the C-terminal Gly of ubiquitin (a 76-residue protein attached to proteins as an intracellular targeting signal).</text>
        <dbReference type="EC" id="3.4.19.12"/>
    </reaction>
</comment>
<sequence>MSIHDSCGKEFPHDHTFIQLVNKGGTCYINSVLQSLFNIPSIMNFIWEYYHIVNDLSLLNEGEKYPLGFFSKIFVDSLNAPQNEVLYEPNYFLDSIFKSTALFHPNECSDATEFFMFIAGSFEKTINILNNMNPNCKIPSFQQLFETRISSLITNESGYSHTLNETFLLCPIQLSPGNTYTSLWNWLSPEDVGSSTIIREFNHLPFILSFQIGIFYVDPNNFNASKIRNKMEIPISLGLRDEKGDKDYDLISAVFHLGNKIDDGHYVAIVTACKRWFLCDDTNIKPLSDDDVFEILVNNQIPGCNECSAYMLFYQQAGVA</sequence>
<keyword evidence="6" id="KW-0788">Thiol protease</keyword>
<gene>
    <name evidence="8" type="ORF">TRFO_05485</name>
</gene>
<dbReference type="Pfam" id="PF00443">
    <property type="entry name" value="UCH"/>
    <property type="match status" value="1"/>
</dbReference>
<dbReference type="InterPro" id="IPR050164">
    <property type="entry name" value="Peptidase_C19"/>
</dbReference>
<keyword evidence="5" id="KW-0378">Hydrolase</keyword>
<evidence type="ECO:0000256" key="6">
    <source>
        <dbReference type="ARBA" id="ARBA00022807"/>
    </source>
</evidence>
<dbReference type="RefSeq" id="XP_068359923.1">
    <property type="nucleotide sequence ID" value="XM_068492518.1"/>
</dbReference>
<dbReference type="GO" id="GO:0005634">
    <property type="term" value="C:nucleus"/>
    <property type="evidence" value="ECO:0007669"/>
    <property type="project" value="TreeGrafter"/>
</dbReference>
<dbReference type="PANTHER" id="PTHR24006:SF687">
    <property type="entry name" value="UBIQUITIN CARBOXYL-TERMINAL HYDROLASE 10"/>
    <property type="match status" value="1"/>
</dbReference>
<dbReference type="InterPro" id="IPR028889">
    <property type="entry name" value="USP"/>
</dbReference>
<evidence type="ECO:0000313" key="9">
    <source>
        <dbReference type="Proteomes" id="UP000179807"/>
    </source>
</evidence>
<dbReference type="GO" id="GO:0006508">
    <property type="term" value="P:proteolysis"/>
    <property type="evidence" value="ECO:0007669"/>
    <property type="project" value="UniProtKB-KW"/>
</dbReference>
<dbReference type="PROSITE" id="PS50235">
    <property type="entry name" value="USP_3"/>
    <property type="match status" value="1"/>
</dbReference>
<dbReference type="GO" id="GO:0004843">
    <property type="term" value="F:cysteine-type deubiquitinase activity"/>
    <property type="evidence" value="ECO:0007669"/>
    <property type="project" value="UniProtKB-EC"/>
</dbReference>
<keyword evidence="9" id="KW-1185">Reference proteome</keyword>
<dbReference type="CDD" id="cd02257">
    <property type="entry name" value="Peptidase_C19"/>
    <property type="match status" value="1"/>
</dbReference>
<dbReference type="OrthoDB" id="27652at2759"/>
<reference evidence="8" key="1">
    <citation type="submission" date="2016-10" db="EMBL/GenBank/DDBJ databases">
        <authorList>
            <person name="Benchimol M."/>
            <person name="Almeida L.G."/>
            <person name="Vasconcelos A.T."/>
            <person name="Perreira-Neves A."/>
            <person name="Rosa I.A."/>
            <person name="Tasca T."/>
            <person name="Bogo M.R."/>
            <person name="de Souza W."/>
        </authorList>
    </citation>
    <scope>NUCLEOTIDE SEQUENCE [LARGE SCALE GENOMIC DNA]</scope>
    <source>
        <strain evidence="8">K</strain>
    </source>
</reference>
<dbReference type="Gene3D" id="3.90.70.10">
    <property type="entry name" value="Cysteine proteinases"/>
    <property type="match status" value="1"/>
</dbReference>
<evidence type="ECO:0000256" key="5">
    <source>
        <dbReference type="ARBA" id="ARBA00022801"/>
    </source>
</evidence>
<dbReference type="InterPro" id="IPR001394">
    <property type="entry name" value="Peptidase_C19_UCH"/>
</dbReference>
<dbReference type="AlphaFoldDB" id="A0A1J4K6H7"/>
<dbReference type="GeneID" id="94827222"/>
<protein>
    <recommendedName>
        <fullName evidence="2">ubiquitinyl hydrolase 1</fullName>
        <ecNumber evidence="2">3.4.19.12</ecNumber>
    </recommendedName>
</protein>
<evidence type="ECO:0000256" key="3">
    <source>
        <dbReference type="ARBA" id="ARBA00022670"/>
    </source>
</evidence>
<proteinExistence type="predicted"/>
<dbReference type="EC" id="3.4.19.12" evidence="2"/>
<evidence type="ECO:0000256" key="1">
    <source>
        <dbReference type="ARBA" id="ARBA00000707"/>
    </source>
</evidence>
<dbReference type="InterPro" id="IPR038765">
    <property type="entry name" value="Papain-like_cys_pep_sf"/>
</dbReference>
<dbReference type="Proteomes" id="UP000179807">
    <property type="component" value="Unassembled WGS sequence"/>
</dbReference>
<feature type="domain" description="USP" evidence="7">
    <location>
        <begin position="18"/>
        <end position="317"/>
    </location>
</feature>
<name>A0A1J4K6H7_9EUKA</name>
<accession>A0A1J4K6H7</accession>
<evidence type="ECO:0000256" key="4">
    <source>
        <dbReference type="ARBA" id="ARBA00022786"/>
    </source>
</evidence>
<keyword evidence="3" id="KW-0645">Protease</keyword>
<dbReference type="EMBL" id="MLAK01000716">
    <property type="protein sequence ID" value="OHT06787.1"/>
    <property type="molecule type" value="Genomic_DNA"/>
</dbReference>
<evidence type="ECO:0000259" key="7">
    <source>
        <dbReference type="PROSITE" id="PS50235"/>
    </source>
</evidence>
<dbReference type="GO" id="GO:0005829">
    <property type="term" value="C:cytosol"/>
    <property type="evidence" value="ECO:0007669"/>
    <property type="project" value="TreeGrafter"/>
</dbReference>